<accession>A0A0V0GP23</accession>
<organism evidence="1">
    <name type="scientific">Solanum chacoense</name>
    <name type="common">Chaco potato</name>
    <dbReference type="NCBI Taxonomy" id="4108"/>
    <lineage>
        <taxon>Eukaryota</taxon>
        <taxon>Viridiplantae</taxon>
        <taxon>Streptophyta</taxon>
        <taxon>Embryophyta</taxon>
        <taxon>Tracheophyta</taxon>
        <taxon>Spermatophyta</taxon>
        <taxon>Magnoliopsida</taxon>
        <taxon>eudicotyledons</taxon>
        <taxon>Gunneridae</taxon>
        <taxon>Pentapetalae</taxon>
        <taxon>asterids</taxon>
        <taxon>lamiids</taxon>
        <taxon>Solanales</taxon>
        <taxon>Solanaceae</taxon>
        <taxon>Solanoideae</taxon>
        <taxon>Solaneae</taxon>
        <taxon>Solanum</taxon>
    </lineage>
</organism>
<dbReference type="AlphaFoldDB" id="A0A0V0GP23"/>
<name>A0A0V0GP23_SOLCH</name>
<dbReference type="EMBL" id="GEDG01034403">
    <property type="protein sequence ID" value="JAP09752.1"/>
    <property type="molecule type" value="Transcribed_RNA"/>
</dbReference>
<reference evidence="1" key="1">
    <citation type="submission" date="2015-12" db="EMBL/GenBank/DDBJ databases">
        <title>Gene expression during late stages of embryo sac development: a critical building block for successful pollen-pistil interactions.</title>
        <authorList>
            <person name="Liu Y."/>
            <person name="Joly V."/>
            <person name="Sabar M."/>
            <person name="Matton D.P."/>
        </authorList>
    </citation>
    <scope>NUCLEOTIDE SEQUENCE</scope>
</reference>
<evidence type="ECO:0000313" key="1">
    <source>
        <dbReference type="EMBL" id="JAP09752.1"/>
    </source>
</evidence>
<sequence>MVPKYIKREAIDLIGMNINSHFTHFRPFVNKFQCCESIKNRCSVLRDKASPVPQANSVTCTTTSGVIDKLETLRSIFGQKSMLGRYLFVHR</sequence>
<proteinExistence type="predicted"/>
<protein>
    <submittedName>
        <fullName evidence="1">Putative ovule protein</fullName>
    </submittedName>
</protein>